<organism evidence="3 4">
    <name type="scientific">Panagrolaimus superbus</name>
    <dbReference type="NCBI Taxonomy" id="310955"/>
    <lineage>
        <taxon>Eukaryota</taxon>
        <taxon>Metazoa</taxon>
        <taxon>Ecdysozoa</taxon>
        <taxon>Nematoda</taxon>
        <taxon>Chromadorea</taxon>
        <taxon>Rhabditida</taxon>
        <taxon>Tylenchina</taxon>
        <taxon>Panagrolaimomorpha</taxon>
        <taxon>Panagrolaimoidea</taxon>
        <taxon>Panagrolaimidae</taxon>
        <taxon>Panagrolaimus</taxon>
    </lineage>
</organism>
<dbReference type="PRINTS" id="PR01217">
    <property type="entry name" value="PRICHEXTENSN"/>
</dbReference>
<feature type="domain" description="Chitin-binding type-2" evidence="2">
    <location>
        <begin position="181"/>
        <end position="239"/>
    </location>
</feature>
<feature type="compositionally biased region" description="Low complexity" evidence="1">
    <location>
        <begin position="264"/>
        <end position="296"/>
    </location>
</feature>
<protein>
    <submittedName>
        <fullName evidence="4">Chitin-binding type-2 domain-containing protein</fullName>
    </submittedName>
</protein>
<proteinExistence type="predicted"/>
<dbReference type="GO" id="GO:0005576">
    <property type="term" value="C:extracellular region"/>
    <property type="evidence" value="ECO:0007669"/>
    <property type="project" value="InterPro"/>
</dbReference>
<feature type="region of interest" description="Disordered" evidence="1">
    <location>
        <begin position="237"/>
        <end position="314"/>
    </location>
</feature>
<dbReference type="GO" id="GO:0008061">
    <property type="term" value="F:chitin binding"/>
    <property type="evidence" value="ECO:0007669"/>
    <property type="project" value="InterPro"/>
</dbReference>
<dbReference type="InterPro" id="IPR002557">
    <property type="entry name" value="Chitin-bd_dom"/>
</dbReference>
<feature type="domain" description="Chitin-binding type-2" evidence="2">
    <location>
        <begin position="310"/>
        <end position="366"/>
    </location>
</feature>
<dbReference type="Pfam" id="PF01607">
    <property type="entry name" value="CBM_14"/>
    <property type="match status" value="2"/>
</dbReference>
<feature type="compositionally biased region" description="Low complexity" evidence="1">
    <location>
        <begin position="101"/>
        <end position="119"/>
    </location>
</feature>
<dbReference type="Proteomes" id="UP000887577">
    <property type="component" value="Unplaced"/>
</dbReference>
<evidence type="ECO:0000259" key="2">
    <source>
        <dbReference type="PROSITE" id="PS50940"/>
    </source>
</evidence>
<accession>A0A914ZDU1</accession>
<dbReference type="PROSITE" id="PS50940">
    <property type="entry name" value="CHIT_BIND_II"/>
    <property type="match status" value="2"/>
</dbReference>
<dbReference type="WBParaSite" id="PSU_v2.g9845.t1">
    <property type="protein sequence ID" value="PSU_v2.g9845.t1"/>
    <property type="gene ID" value="PSU_v2.g9845"/>
</dbReference>
<name>A0A914ZDU1_9BILA</name>
<evidence type="ECO:0000313" key="4">
    <source>
        <dbReference type="WBParaSite" id="PSU_v2.g9845.t1"/>
    </source>
</evidence>
<dbReference type="AlphaFoldDB" id="A0A914ZDU1"/>
<feature type="compositionally biased region" description="Pro residues" evidence="1">
    <location>
        <begin position="68"/>
        <end position="100"/>
    </location>
</feature>
<evidence type="ECO:0000256" key="1">
    <source>
        <dbReference type="SAM" id="MobiDB-lite"/>
    </source>
</evidence>
<dbReference type="InterPro" id="IPR036508">
    <property type="entry name" value="Chitin-bd_dom_sf"/>
</dbReference>
<reference evidence="4" key="1">
    <citation type="submission" date="2022-11" db="UniProtKB">
        <authorList>
            <consortium name="WormBaseParasite"/>
        </authorList>
    </citation>
    <scope>IDENTIFICATION</scope>
</reference>
<dbReference type="SUPFAM" id="SSF57625">
    <property type="entry name" value="Invertebrate chitin-binding proteins"/>
    <property type="match status" value="2"/>
</dbReference>
<dbReference type="Gene3D" id="2.170.140.10">
    <property type="entry name" value="Chitin binding domain"/>
    <property type="match status" value="2"/>
</dbReference>
<keyword evidence="3" id="KW-1185">Reference proteome</keyword>
<feature type="compositionally biased region" description="Low complexity" evidence="1">
    <location>
        <begin position="127"/>
        <end position="148"/>
    </location>
</feature>
<feature type="compositionally biased region" description="Low complexity" evidence="1">
    <location>
        <begin position="58"/>
        <end position="67"/>
    </location>
</feature>
<sequence length="374" mass="40713">MITPLLPKGGVAAYGAPEQYLAAAAPIQPLYQPHQPVYAPPPPQQQPPVYQPQPPQQPAYVLQQPTYVAPPPPPPPPQQTSPIPAPAYGPAPPPPPPQQPPQTYVPQQQQPLVPDTPTYVPAPAPAPTYVQQQQPAPAPQQPETYAPAPAPVYAPIQQQQPQTYSYAPVAPPQRQPPAPIEDYCQKNNLFEGYHVQGCKPFYFACSTFGTTRSRCPKGLFYDVVAQQCDYKHLIAACGGSRPRPTPPPQQQPPMSYGYAPVAPQQPIYQQPQQPQQPTYGQQQQPTYQQQPQQPTYSKPVPAFQPPTPPEYDCTSKPDGVYVRGCSGKYHICMLGTSTTLKCPAGTFYSASAERCDYKAHVTECGGIPPPPPPP</sequence>
<dbReference type="SMART" id="SM00494">
    <property type="entry name" value="ChtBD2"/>
    <property type="match status" value="2"/>
</dbReference>
<feature type="region of interest" description="Disordered" evidence="1">
    <location>
        <begin position="32"/>
        <end position="148"/>
    </location>
</feature>
<feature type="compositionally biased region" description="Pro residues" evidence="1">
    <location>
        <begin position="38"/>
        <end position="57"/>
    </location>
</feature>
<evidence type="ECO:0000313" key="3">
    <source>
        <dbReference type="Proteomes" id="UP000887577"/>
    </source>
</evidence>